<evidence type="ECO:0000313" key="5">
    <source>
        <dbReference type="Proteomes" id="UP000316621"/>
    </source>
</evidence>
<gene>
    <name evidence="4" type="ORF">C5167_012281</name>
</gene>
<keyword evidence="3" id="KW-0722">Serine protease inhibitor</keyword>
<dbReference type="Proteomes" id="UP000316621">
    <property type="component" value="Chromosome 3"/>
</dbReference>
<name>A0A4Y7J075_PAPSO</name>
<dbReference type="OMA" id="HTDDFCC"/>
<dbReference type="SUPFAM" id="SSF54654">
    <property type="entry name" value="CI-2 family of serine protease inhibitors"/>
    <property type="match status" value="1"/>
</dbReference>
<evidence type="ECO:0000256" key="3">
    <source>
        <dbReference type="ARBA" id="ARBA00022900"/>
    </source>
</evidence>
<dbReference type="PANTHER" id="PTHR33091:SF29">
    <property type="entry name" value="SUBTILISIN INHIBITOR 1"/>
    <property type="match status" value="1"/>
</dbReference>
<dbReference type="PANTHER" id="PTHR33091">
    <property type="entry name" value="PROTEIN, PUTATIVE, EXPRESSED-RELATED"/>
    <property type="match status" value="1"/>
</dbReference>
<dbReference type="EMBL" id="CM010717">
    <property type="protein sequence ID" value="RZC53422.1"/>
    <property type="molecule type" value="Genomic_DNA"/>
</dbReference>
<dbReference type="InterPro" id="IPR036354">
    <property type="entry name" value="Prot_inh_pot1_sf"/>
</dbReference>
<dbReference type="Gramene" id="RZC53422">
    <property type="protein sequence ID" value="RZC53422"/>
    <property type="gene ID" value="C5167_012281"/>
</dbReference>
<dbReference type="GO" id="GO:0004867">
    <property type="term" value="F:serine-type endopeptidase inhibitor activity"/>
    <property type="evidence" value="ECO:0007669"/>
    <property type="project" value="UniProtKB-KW"/>
</dbReference>
<proteinExistence type="inferred from homology"/>
<keyword evidence="5" id="KW-1185">Reference proteome</keyword>
<dbReference type="Gene3D" id="3.30.10.10">
    <property type="entry name" value="Trypsin Inhibitor V, subunit A"/>
    <property type="match status" value="1"/>
</dbReference>
<dbReference type="OrthoDB" id="10013825at2759"/>
<evidence type="ECO:0000313" key="4">
    <source>
        <dbReference type="EMBL" id="RZC53422.1"/>
    </source>
</evidence>
<evidence type="ECO:0000256" key="1">
    <source>
        <dbReference type="ARBA" id="ARBA00008210"/>
    </source>
</evidence>
<reference evidence="4 5" key="1">
    <citation type="journal article" date="2018" name="Science">
        <title>The opium poppy genome and morphinan production.</title>
        <authorList>
            <person name="Guo L."/>
            <person name="Winzer T."/>
            <person name="Yang X."/>
            <person name="Li Y."/>
            <person name="Ning Z."/>
            <person name="He Z."/>
            <person name="Teodor R."/>
            <person name="Lu Y."/>
            <person name="Bowser T.A."/>
            <person name="Graham I.A."/>
            <person name="Ye K."/>
        </authorList>
    </citation>
    <scope>NUCLEOTIDE SEQUENCE [LARGE SCALE GENOMIC DNA]</scope>
    <source>
        <strain evidence="5">cv. HN1</strain>
        <tissue evidence="4">Leaves</tissue>
    </source>
</reference>
<protein>
    <submittedName>
        <fullName evidence="4">Uncharacterized protein</fullName>
    </submittedName>
</protein>
<comment type="similarity">
    <text evidence="1">Belongs to the protease inhibitor I13 (potato type I serine protease inhibitor) family.</text>
</comment>
<keyword evidence="2" id="KW-0646">Protease inhibitor</keyword>
<dbReference type="AlphaFoldDB" id="A0A4Y7J075"/>
<dbReference type="InterPro" id="IPR000864">
    <property type="entry name" value="Prot_inh_pot1"/>
</dbReference>
<dbReference type="PROSITE" id="PS00285">
    <property type="entry name" value="POTATO_INHIBITOR"/>
    <property type="match status" value="1"/>
</dbReference>
<organism evidence="4 5">
    <name type="scientific">Papaver somniferum</name>
    <name type="common">Opium poppy</name>
    <dbReference type="NCBI Taxonomy" id="3469"/>
    <lineage>
        <taxon>Eukaryota</taxon>
        <taxon>Viridiplantae</taxon>
        <taxon>Streptophyta</taxon>
        <taxon>Embryophyta</taxon>
        <taxon>Tracheophyta</taxon>
        <taxon>Spermatophyta</taxon>
        <taxon>Magnoliopsida</taxon>
        <taxon>Ranunculales</taxon>
        <taxon>Papaveraceae</taxon>
        <taxon>Papaveroideae</taxon>
        <taxon>Papaver</taxon>
    </lineage>
</organism>
<evidence type="ECO:0000256" key="2">
    <source>
        <dbReference type="ARBA" id="ARBA00022690"/>
    </source>
</evidence>
<dbReference type="STRING" id="3469.A0A4Y7J075"/>
<sequence length="79" mass="8659">MGYPPCQSIGCGSTKGLWPELVGKPGAQAKAIIEREAPGVRAIIIPKERPHTDDFCCNRVWVFVNHDSQKTVAWTPKLG</sequence>
<dbReference type="Pfam" id="PF00280">
    <property type="entry name" value="potato_inhibit"/>
    <property type="match status" value="1"/>
</dbReference>
<dbReference type="GO" id="GO:0009611">
    <property type="term" value="P:response to wounding"/>
    <property type="evidence" value="ECO:0007669"/>
    <property type="project" value="InterPro"/>
</dbReference>
<accession>A0A4Y7J075</accession>